<feature type="chain" id="PRO_5035858286" description="Ubiquitin-like domain-containing protein" evidence="9">
    <location>
        <begin position="26"/>
        <end position="268"/>
    </location>
</feature>
<name>A0A8T2P6Z1_9TELE</name>
<feature type="compositionally biased region" description="Basic and acidic residues" evidence="7">
    <location>
        <begin position="128"/>
        <end position="142"/>
    </location>
</feature>
<keyword evidence="8" id="KW-0472">Membrane</keyword>
<organism evidence="11 12">
    <name type="scientific">Albula glossodonta</name>
    <name type="common">roundjaw bonefish</name>
    <dbReference type="NCBI Taxonomy" id="121402"/>
    <lineage>
        <taxon>Eukaryota</taxon>
        <taxon>Metazoa</taxon>
        <taxon>Chordata</taxon>
        <taxon>Craniata</taxon>
        <taxon>Vertebrata</taxon>
        <taxon>Euteleostomi</taxon>
        <taxon>Actinopterygii</taxon>
        <taxon>Neopterygii</taxon>
        <taxon>Teleostei</taxon>
        <taxon>Albuliformes</taxon>
        <taxon>Albulidae</taxon>
        <taxon>Albula</taxon>
    </lineage>
</organism>
<keyword evidence="8" id="KW-0812">Transmembrane</keyword>
<protein>
    <recommendedName>
        <fullName evidence="10">Ubiquitin-like domain-containing protein</fullName>
    </recommendedName>
</protein>
<feature type="region of interest" description="Disordered" evidence="7">
    <location>
        <begin position="128"/>
        <end position="147"/>
    </location>
</feature>
<evidence type="ECO:0000313" key="11">
    <source>
        <dbReference type="EMBL" id="KAG9349283.1"/>
    </source>
</evidence>
<dbReference type="GO" id="GO:0016605">
    <property type="term" value="C:PML body"/>
    <property type="evidence" value="ECO:0007669"/>
    <property type="project" value="UniProtKB-SubCell"/>
</dbReference>
<comment type="subunit">
    <text evidence="6">Interacts with SAE2 and UBE2I. Covalently attached to a number of proteins.</text>
</comment>
<comment type="function">
    <text evidence="5">Ubiquitin-like protein which can be covalently attached to target lysines either as a monomer or as a lysine-linked polymer. Does not seem to be involved in protein degradation and may function as an antagonist of ubiquitin in the degradation process. Plays a role in a number of cellular processes such as nuclear transport, DNA replication and repair, mitosis and signal transduction. Covalent attachment to its substrates requires prior activation by the E1 complex sae1-sae2 and linkage to the E2 enzyme ube2i.</text>
</comment>
<proteinExistence type="inferred from homology"/>
<evidence type="ECO:0000256" key="3">
    <source>
        <dbReference type="ARBA" id="ARBA00022499"/>
    </source>
</evidence>
<keyword evidence="8" id="KW-1133">Transmembrane helix</keyword>
<reference evidence="11" key="1">
    <citation type="thesis" date="2021" institute="BYU ScholarsArchive" country="Provo, UT, USA">
        <title>Applications of and Algorithms for Genome Assembly and Genomic Analyses with an Emphasis on Marine Teleosts.</title>
        <authorList>
            <person name="Pickett B.D."/>
        </authorList>
    </citation>
    <scope>NUCLEOTIDE SEQUENCE</scope>
    <source>
        <strain evidence="11">HI-2016</strain>
    </source>
</reference>
<dbReference type="AlphaFoldDB" id="A0A8T2P6Z1"/>
<feature type="transmembrane region" description="Helical" evidence="8">
    <location>
        <begin position="92"/>
        <end position="115"/>
    </location>
</feature>
<dbReference type="InterPro" id="IPR000626">
    <property type="entry name" value="Ubiquitin-like_dom"/>
</dbReference>
<dbReference type="Pfam" id="PF11976">
    <property type="entry name" value="Rad60-SLD"/>
    <property type="match status" value="1"/>
</dbReference>
<feature type="signal peptide" evidence="9">
    <location>
        <begin position="1"/>
        <end position="25"/>
    </location>
</feature>
<dbReference type="SMART" id="SM00213">
    <property type="entry name" value="UBQ"/>
    <property type="match status" value="1"/>
</dbReference>
<dbReference type="Gene3D" id="3.10.20.90">
    <property type="entry name" value="Phosphatidylinositol 3-kinase Catalytic Subunit, Chain A, domain 1"/>
    <property type="match status" value="1"/>
</dbReference>
<keyword evidence="9" id="KW-0732">Signal</keyword>
<dbReference type="Proteomes" id="UP000824540">
    <property type="component" value="Unassembled WGS sequence"/>
</dbReference>
<comment type="similarity">
    <text evidence="2">Belongs to the ubiquitin family. SUMO subfamily.</text>
</comment>
<comment type="subcellular location">
    <subcellularLocation>
        <location evidence="1">Nucleus</location>
        <location evidence="1">PML body</location>
    </subcellularLocation>
</comment>
<feature type="domain" description="Ubiquitin-like" evidence="10">
    <location>
        <begin position="189"/>
        <end position="266"/>
    </location>
</feature>
<evidence type="ECO:0000313" key="12">
    <source>
        <dbReference type="Proteomes" id="UP000824540"/>
    </source>
</evidence>
<keyword evidence="3" id="KW-1017">Isopeptide bond</keyword>
<dbReference type="SUPFAM" id="SSF54236">
    <property type="entry name" value="Ubiquitin-like"/>
    <property type="match status" value="1"/>
</dbReference>
<dbReference type="PROSITE" id="PS50053">
    <property type="entry name" value="UBIQUITIN_2"/>
    <property type="match status" value="1"/>
</dbReference>
<dbReference type="InterPro" id="IPR022617">
    <property type="entry name" value="Rad60/SUMO-like_dom"/>
</dbReference>
<dbReference type="GO" id="GO:0006606">
    <property type="term" value="P:protein import into nucleus"/>
    <property type="evidence" value="ECO:0007669"/>
    <property type="project" value="TreeGrafter"/>
</dbReference>
<keyword evidence="4" id="KW-0833">Ubl conjugation pathway</keyword>
<gene>
    <name evidence="11" type="ORF">JZ751_027726</name>
</gene>
<evidence type="ECO:0000256" key="9">
    <source>
        <dbReference type="SAM" id="SignalP"/>
    </source>
</evidence>
<sequence>MNMVELRIFIPFVLVVVFSLTAVFAQTSAPEIKCEKKSNTSCEECLKQVECLWCKTTKKCINYPVKTILPPHSLCPLAEARWGLCWVNFQTLIITLSVIAGVIIIAVLVCCFCCCKCENIGSKRVEAKMERQADKRKTRQEESKEEDWERWERASQKIIYKLSDPINKSALSDSMSEEKTKEGVKTENDHINLKVAGQDGSVVQFKIKRHTPLSKLMKAYCERQGLSIRQIRFRFDGQPINETDTPAQLEMEDEDTIDVFQQQTGGSC</sequence>
<dbReference type="FunFam" id="3.10.20.90:FF:000022">
    <property type="entry name" value="Small ubiquitin-related modifier"/>
    <property type="match status" value="1"/>
</dbReference>
<evidence type="ECO:0000259" key="10">
    <source>
        <dbReference type="PROSITE" id="PS50053"/>
    </source>
</evidence>
<accession>A0A8T2P6Z1</accession>
<evidence type="ECO:0000256" key="1">
    <source>
        <dbReference type="ARBA" id="ARBA00004322"/>
    </source>
</evidence>
<evidence type="ECO:0000256" key="5">
    <source>
        <dbReference type="ARBA" id="ARBA00057717"/>
    </source>
</evidence>
<evidence type="ECO:0000256" key="8">
    <source>
        <dbReference type="SAM" id="Phobius"/>
    </source>
</evidence>
<dbReference type="InterPro" id="IPR052304">
    <property type="entry name" value="PTTG1IP"/>
</dbReference>
<dbReference type="PANTHER" id="PTHR15191">
    <property type="entry name" value="PROTEIN CBG20567"/>
    <property type="match status" value="1"/>
</dbReference>
<keyword evidence="12" id="KW-1185">Reference proteome</keyword>
<dbReference type="InterPro" id="IPR029071">
    <property type="entry name" value="Ubiquitin-like_domsf"/>
</dbReference>
<dbReference type="PANTHER" id="PTHR15191:SF7">
    <property type="entry name" value="PTTG1-INTERACTING PROTEIN B"/>
    <property type="match status" value="1"/>
</dbReference>
<dbReference type="EMBL" id="JAFBMS010000009">
    <property type="protein sequence ID" value="KAG9349283.1"/>
    <property type="molecule type" value="Genomic_DNA"/>
</dbReference>
<comment type="caution">
    <text evidence="11">The sequence shown here is derived from an EMBL/GenBank/DDBJ whole genome shotgun (WGS) entry which is preliminary data.</text>
</comment>
<dbReference type="GO" id="GO:0005737">
    <property type="term" value="C:cytoplasm"/>
    <property type="evidence" value="ECO:0007669"/>
    <property type="project" value="TreeGrafter"/>
</dbReference>
<dbReference type="OrthoDB" id="5829916at2759"/>
<evidence type="ECO:0000256" key="2">
    <source>
        <dbReference type="ARBA" id="ARBA00009185"/>
    </source>
</evidence>
<evidence type="ECO:0000256" key="6">
    <source>
        <dbReference type="ARBA" id="ARBA00066049"/>
    </source>
</evidence>
<dbReference type="CDD" id="cd16115">
    <property type="entry name" value="Ubl_SUMO2_3_4"/>
    <property type="match status" value="1"/>
</dbReference>
<evidence type="ECO:0000256" key="7">
    <source>
        <dbReference type="SAM" id="MobiDB-lite"/>
    </source>
</evidence>
<evidence type="ECO:0000256" key="4">
    <source>
        <dbReference type="ARBA" id="ARBA00022786"/>
    </source>
</evidence>